<feature type="site" description="Important for catalytic activity" evidence="5">
    <location>
        <position position="859"/>
    </location>
</feature>
<dbReference type="InterPro" id="IPR012340">
    <property type="entry name" value="NA-bd_OB-fold"/>
</dbReference>
<feature type="binding site" evidence="5">
    <location>
        <position position="851"/>
    </location>
    <ligand>
        <name>Mg(2+)</name>
        <dbReference type="ChEBI" id="CHEBI:18420"/>
    </ligand>
</feature>
<comment type="caution">
    <text evidence="8">The sequence shown here is derived from an EMBL/GenBank/DDBJ whole genome shotgun (WGS) entry which is preliminary data.</text>
</comment>
<comment type="cofactor">
    <cofactor evidence="5">
        <name>Mg(2+)</name>
        <dbReference type="ChEBI" id="CHEBI:18420"/>
    </cofactor>
    <cofactor evidence="5">
        <name>Mn(2+)</name>
        <dbReference type="ChEBI" id="CHEBI:29035"/>
    </cofactor>
</comment>
<feature type="region of interest" description="Disordered" evidence="6">
    <location>
        <begin position="1"/>
        <end position="148"/>
    </location>
</feature>
<evidence type="ECO:0000256" key="4">
    <source>
        <dbReference type="ARBA" id="ARBA00022884"/>
    </source>
</evidence>
<dbReference type="Pfam" id="PF17849">
    <property type="entry name" value="OB_Dis3"/>
    <property type="match status" value="1"/>
</dbReference>
<dbReference type="Proteomes" id="UP001498398">
    <property type="component" value="Unassembled WGS sequence"/>
</dbReference>
<accession>A0ABR1K2M5</accession>
<keyword evidence="5" id="KW-0464">Manganese</keyword>
<dbReference type="SUPFAM" id="SSF50249">
    <property type="entry name" value="Nucleic acid-binding proteins"/>
    <property type="match status" value="3"/>
</dbReference>
<keyword evidence="3 5" id="KW-0460">Magnesium</keyword>
<dbReference type="EMBL" id="JBANRG010000002">
    <property type="protein sequence ID" value="KAK7470586.1"/>
    <property type="molecule type" value="Genomic_DNA"/>
</dbReference>
<name>A0ABR1K2M5_9AGAR</name>
<dbReference type="PANTHER" id="PTHR23355:SF9">
    <property type="entry name" value="DIS3-LIKE EXONUCLEASE 2"/>
    <property type="match status" value="1"/>
</dbReference>
<dbReference type="Gene3D" id="2.40.50.690">
    <property type="match status" value="1"/>
</dbReference>
<dbReference type="PROSITE" id="PS01175">
    <property type="entry name" value="RIBONUCLEASE_II"/>
    <property type="match status" value="1"/>
</dbReference>
<proteinExistence type="inferred from homology"/>
<dbReference type="InterPro" id="IPR001900">
    <property type="entry name" value="RNase_II/R"/>
</dbReference>
<dbReference type="InterPro" id="IPR050180">
    <property type="entry name" value="RNR_Ribonuclease"/>
</dbReference>
<evidence type="ECO:0000256" key="3">
    <source>
        <dbReference type="ARBA" id="ARBA00022842"/>
    </source>
</evidence>
<sequence length="1414" mass="155643">MTDEVTPQIPKKDDKKPSQGTGRGQKRTPSYSKPPGAQAAGQGNPRPASRGSNKKSAGPSATESGSESASRKTEGARKPDPRNRNQGGARTQSNRKPSNAGRGGSSRDQSSAKSSPAPVQSNEPPTNSSNNFGMSSSQGLSSNLPVNAPVFQPSGTAFPTIGNNDPKHRKAASLGTSALSGNFNSFSPHLGAMMEDAEDGGMPIEEGEIQESYYPAPGHQQRSQSQSFTAPRFAALAQQDQGDSIGPTGRPQLAPNFMFGAKKRSIGSMGPPINEDVGFQFPQQQQNYGSEVSPLESGHRKSDSGEITGIMAEQIAIQSQIEALQQQQQALYERQLASNQVLSFQTPGLAPGRGAHRRVQSTVPGMAGTAFGSSQNPVGQFNNLGGLNLGLDGQSQGLPRGHGRRHSVNVVNKTGGAPSVSYNNGFNEGFDDGFAPPGHSRQMSRADSSWRINGGVGGVQGNNAFQADLAQAQAQLQSLQQFRAAAGGHHHKMASFSFPNMLPNMMAANMMGMGLGGINLLQQQQQQFQSQLQQQSNQPQRKSLFAPYLPQASLPPLLAAGKLVVGILRVNKRNRSDAYVATEVLDADIYICGSKDRNRALEGDIVAVELLDVDEVWGTKKEKEEKKRKKEENSAYDMKNGGRKDDKKKDDVEVEGQGLMLFEDEEVTDDVKPQFAGHVVAVVERMPGQLFSGTLGLLRPSSAATKEKQEAERREREGDRGDEPRRGPIERPKIVWFKPTDKRVPLIAIPTEQAPPDFVQNSEAYVNKLFVACIKRHPISSLHPFGTLVEELGPIGDIEVETSALLKDCNFPTEEFTDNVMKCIPPVPWSIPEREFEIRKDLRGERIFTIDPASAKDLDDAVSVKLNEDGTYEVGVHVADVSYFVKPNTALDRDARKRATSVYLVQRAVPMLPPMLSEQLCSLVPGQDRLAFSAMFTMTKDAKVVRKWFGKTVIRSAAQLSYQDAQNVIEGKTIGSVPVIPEQNASDIEHDIKILDELAKKLFAQRKENGVLSLDSLRLEFDLDDKGMPVDCWQHEQTEANSLIREFMILTNVSVAQHIAVHLPEQALLRRHDNPLERRLSSFLERAQRLGYQMDVSSAGALMRSFEKVETPSARRLLELLSFKATQRAKYFCAGMLDIAKYHHYAMNVPLYTHFTSPIRRYADVLVHRQLESTLQDGADQKFTMDRDAVAKVAQQCNIKRDSASLAQEQSAHLYLCVLVSDLTQRYGPVVRQATVINVLDAAFDVLVPEFGIEKRVHVDQMPIDNHVYDEHTHTLQIYWSNKDVISWLAENSDDEHLKKVKQNAEQHALKMEVASRSVHDEKALFDEDDADEDEIVLGRSDPAQLKPESSKQRLLSMAKREPEFEGLRTASSGHKIQDIRELMTVPVIVTADLTKSPPVIKVYSVNPYAAQKK</sequence>
<evidence type="ECO:0000256" key="2">
    <source>
        <dbReference type="ARBA" id="ARBA00022723"/>
    </source>
</evidence>
<feature type="domain" description="RNB" evidence="7">
    <location>
        <begin position="839"/>
        <end position="1177"/>
    </location>
</feature>
<dbReference type="SMART" id="SM00955">
    <property type="entry name" value="RNB"/>
    <property type="match status" value="1"/>
</dbReference>
<evidence type="ECO:0000313" key="9">
    <source>
        <dbReference type="Proteomes" id="UP001498398"/>
    </source>
</evidence>
<feature type="binding site" evidence="5">
    <location>
        <position position="860"/>
    </location>
    <ligand>
        <name>Mg(2+)</name>
        <dbReference type="ChEBI" id="CHEBI:18420"/>
    </ligand>
</feature>
<dbReference type="InterPro" id="IPR041505">
    <property type="entry name" value="Dis3_CSD2"/>
</dbReference>
<evidence type="ECO:0000259" key="7">
    <source>
        <dbReference type="SMART" id="SM00955"/>
    </source>
</evidence>
<feature type="compositionally biased region" description="Polar residues" evidence="6">
    <location>
        <begin position="50"/>
        <end position="68"/>
    </location>
</feature>
<dbReference type="Gene3D" id="2.40.50.140">
    <property type="entry name" value="Nucleic acid-binding proteins"/>
    <property type="match status" value="1"/>
</dbReference>
<feature type="compositionally biased region" description="Basic and acidic residues" evidence="6">
    <location>
        <begin position="640"/>
        <end position="651"/>
    </location>
</feature>
<keyword evidence="2 5" id="KW-0479">Metal-binding</keyword>
<protein>
    <recommendedName>
        <fullName evidence="5">DIS3-like exonuclease 2</fullName>
        <ecNumber evidence="5">3.1.13.-</ecNumber>
    </recommendedName>
</protein>
<feature type="region of interest" description="Disordered" evidence="6">
    <location>
        <begin position="621"/>
        <end position="651"/>
    </location>
</feature>
<feature type="compositionally biased region" description="Polar residues" evidence="6">
    <location>
        <begin position="106"/>
        <end position="145"/>
    </location>
</feature>
<feature type="region of interest" description="Disordered" evidence="6">
    <location>
        <begin position="694"/>
        <end position="729"/>
    </location>
</feature>
<keyword evidence="5" id="KW-0269">Exonuclease</keyword>
<evidence type="ECO:0000256" key="6">
    <source>
        <dbReference type="SAM" id="MobiDB-lite"/>
    </source>
</evidence>
<feature type="compositionally biased region" description="Polar residues" evidence="6">
    <location>
        <begin position="84"/>
        <end position="97"/>
    </location>
</feature>
<keyword evidence="1 5" id="KW-0963">Cytoplasm</keyword>
<feature type="compositionally biased region" description="Basic and acidic residues" evidence="6">
    <location>
        <begin position="621"/>
        <end position="633"/>
    </location>
</feature>
<dbReference type="Gene3D" id="2.40.50.700">
    <property type="match status" value="1"/>
</dbReference>
<keyword evidence="9" id="KW-1185">Reference proteome</keyword>
<evidence type="ECO:0000256" key="5">
    <source>
        <dbReference type="HAMAP-Rule" id="MF_03045"/>
    </source>
</evidence>
<dbReference type="HAMAP" id="MF_03045">
    <property type="entry name" value="DIS3L2"/>
    <property type="match status" value="1"/>
</dbReference>
<feature type="compositionally biased region" description="Basic and acidic residues" evidence="6">
    <location>
        <begin position="705"/>
        <end position="729"/>
    </location>
</feature>
<dbReference type="InterPro" id="IPR028591">
    <property type="entry name" value="DIS3L2"/>
</dbReference>
<organism evidence="8 9">
    <name type="scientific">Marasmiellus scandens</name>
    <dbReference type="NCBI Taxonomy" id="2682957"/>
    <lineage>
        <taxon>Eukaryota</taxon>
        <taxon>Fungi</taxon>
        <taxon>Dikarya</taxon>
        <taxon>Basidiomycota</taxon>
        <taxon>Agaricomycotina</taxon>
        <taxon>Agaricomycetes</taxon>
        <taxon>Agaricomycetidae</taxon>
        <taxon>Agaricales</taxon>
        <taxon>Marasmiineae</taxon>
        <taxon>Omphalotaceae</taxon>
        <taxon>Marasmiellus</taxon>
    </lineage>
</organism>
<gene>
    <name evidence="8" type="primary">SSD1</name>
    <name evidence="8" type="ORF">VKT23_002010</name>
</gene>
<comment type="subcellular location">
    <subcellularLocation>
        <location evidence="5">Cytoplasm</location>
    </subcellularLocation>
    <subcellularLocation>
        <location evidence="5">Cytoplasm</location>
        <location evidence="5">P-body</location>
    </subcellularLocation>
</comment>
<keyword evidence="5" id="KW-0540">Nuclease</keyword>
<keyword evidence="4 5" id="KW-0694">RNA-binding</keyword>
<comment type="similarity">
    <text evidence="5">Belongs to the RNR ribonuclease family. DIS3L2 subfamily.</text>
</comment>
<dbReference type="Pfam" id="PF00773">
    <property type="entry name" value="RNB"/>
    <property type="match status" value="1"/>
</dbReference>
<feature type="compositionally biased region" description="Basic and acidic residues" evidence="6">
    <location>
        <begin position="69"/>
        <end position="83"/>
    </location>
</feature>
<dbReference type="InterPro" id="IPR041093">
    <property type="entry name" value="Dis3l2-like_C"/>
</dbReference>
<comment type="function">
    <text evidence="5">3'-5'-exoribonuclease that specifically recognizes RNAs polyuridylated at their 3' end and mediates their degradation. Component of an exosome-independent RNA degradation pathway that mediates degradation of cytoplasmic mRNAs that have been deadenylated and subsequently uridylated at their 3'.</text>
</comment>
<reference evidence="8 9" key="1">
    <citation type="submission" date="2024-01" db="EMBL/GenBank/DDBJ databases">
        <title>A draft genome for the cacao thread blight pathogen Marasmiellus scandens.</title>
        <authorList>
            <person name="Baruah I.K."/>
            <person name="Leung J."/>
            <person name="Bukari Y."/>
            <person name="Amoako-Attah I."/>
            <person name="Meinhardt L.W."/>
            <person name="Bailey B.A."/>
            <person name="Cohen S.P."/>
        </authorList>
    </citation>
    <scope>NUCLEOTIDE SEQUENCE [LARGE SCALE GENOMIC DNA]</scope>
    <source>
        <strain evidence="8 9">GH-19</strain>
    </source>
</reference>
<dbReference type="InterPro" id="IPR022966">
    <property type="entry name" value="RNase_II/R_CS"/>
</dbReference>
<dbReference type="EC" id="3.1.13.-" evidence="5"/>
<keyword evidence="5" id="KW-0378">Hydrolase</keyword>
<dbReference type="Pfam" id="PF17877">
    <property type="entry name" value="Dis3l2_C_term"/>
    <property type="match status" value="1"/>
</dbReference>
<evidence type="ECO:0000313" key="8">
    <source>
        <dbReference type="EMBL" id="KAK7470586.1"/>
    </source>
</evidence>
<dbReference type="PANTHER" id="PTHR23355">
    <property type="entry name" value="RIBONUCLEASE"/>
    <property type="match status" value="1"/>
</dbReference>
<evidence type="ECO:0000256" key="1">
    <source>
        <dbReference type="ARBA" id="ARBA00022490"/>
    </source>
</evidence>